<evidence type="ECO:0000256" key="1">
    <source>
        <dbReference type="ARBA" id="ARBA00004651"/>
    </source>
</evidence>
<evidence type="ECO:0000256" key="3">
    <source>
        <dbReference type="ARBA" id="ARBA00022106"/>
    </source>
</evidence>
<sequence>MMQKQESKRAMLLTQAPVRLMVSLSLPAIVGMVVVGLYTFVDAIYVGQLVGATAMGAVAVAYPFTFVNSGLSSLIGMGSASVLSRAIGANDQRTIDRVAGNLVFMNIVLSSAVTVLGIVFARELLMLAGAEGEMLELATSYLRIIFAGSLFVNFGQSSNMIMRGEGELVKAMLIMASSAVLNIVLAPAFILALRGQGLGVEGAACATVLSQAALAALMAWWFAKREKVARVHGVRFDGALFSEVLKVGFSAFFMQVLTLVQQAVIYRAAAEWGGAEWQILFGAALRVQAFAFIPLWGVSQGFQPAAGTNYGAGRYARVRRIAVTFALGATALALVFWIPALLAPEALLSLFITDPAIVALGAGDFRVFFSTYVLLGFMIIAITLLQALGKGGKAAVLTLARPLIVFLPLVVVVPRLAGLGIHGVWLASALSDGCVAVIAVVLMLGEFGRMRALERDGACSSDAPEGEGAR</sequence>
<dbReference type="InterPro" id="IPR002528">
    <property type="entry name" value="MATE_fam"/>
</dbReference>
<keyword evidence="6 10" id="KW-0812">Transmembrane</keyword>
<feature type="transmembrane region" description="Helical" evidence="10">
    <location>
        <begin position="320"/>
        <end position="342"/>
    </location>
</feature>
<comment type="similarity">
    <text evidence="2">Belongs to the multi antimicrobial extrusion (MATE) (TC 2.A.66.1) family. MepA subfamily.</text>
</comment>
<organism evidence="11 12">
    <name type="scientific">Rubneribacter badeniensis</name>
    <dbReference type="NCBI Taxonomy" id="2070688"/>
    <lineage>
        <taxon>Bacteria</taxon>
        <taxon>Bacillati</taxon>
        <taxon>Actinomycetota</taxon>
        <taxon>Coriobacteriia</taxon>
        <taxon>Eggerthellales</taxon>
        <taxon>Eggerthellaceae</taxon>
        <taxon>Rubneribacter</taxon>
    </lineage>
</organism>
<dbReference type="GO" id="GO:0046677">
    <property type="term" value="P:response to antibiotic"/>
    <property type="evidence" value="ECO:0007669"/>
    <property type="project" value="UniProtKB-KW"/>
</dbReference>
<evidence type="ECO:0000256" key="6">
    <source>
        <dbReference type="ARBA" id="ARBA00022692"/>
    </source>
</evidence>
<dbReference type="InterPro" id="IPR045070">
    <property type="entry name" value="MATE_MepA-like"/>
</dbReference>
<evidence type="ECO:0000256" key="8">
    <source>
        <dbReference type="ARBA" id="ARBA00023136"/>
    </source>
</evidence>
<dbReference type="InterPro" id="IPR048279">
    <property type="entry name" value="MdtK-like"/>
</dbReference>
<protein>
    <recommendedName>
        <fullName evidence="3">Multidrug export protein MepA</fullName>
    </recommendedName>
</protein>
<evidence type="ECO:0000256" key="4">
    <source>
        <dbReference type="ARBA" id="ARBA00022448"/>
    </source>
</evidence>
<proteinExistence type="inferred from homology"/>
<feature type="transmembrane region" description="Helical" evidence="10">
    <location>
        <begin position="199"/>
        <end position="223"/>
    </location>
</feature>
<evidence type="ECO:0000256" key="2">
    <source>
        <dbReference type="ARBA" id="ARBA00008417"/>
    </source>
</evidence>
<dbReference type="GO" id="GO:0005886">
    <property type="term" value="C:plasma membrane"/>
    <property type="evidence" value="ECO:0007669"/>
    <property type="project" value="UniProtKB-SubCell"/>
</dbReference>
<dbReference type="Proteomes" id="UP000789325">
    <property type="component" value="Unassembled WGS sequence"/>
</dbReference>
<keyword evidence="5" id="KW-1003">Cell membrane</keyword>
<evidence type="ECO:0000313" key="12">
    <source>
        <dbReference type="Proteomes" id="UP000789325"/>
    </source>
</evidence>
<dbReference type="NCBIfam" id="TIGR00797">
    <property type="entry name" value="matE"/>
    <property type="match status" value="1"/>
</dbReference>
<evidence type="ECO:0000313" key="11">
    <source>
        <dbReference type="EMBL" id="HJH44056.1"/>
    </source>
</evidence>
<feature type="transmembrane region" description="Helical" evidence="10">
    <location>
        <begin position="367"/>
        <end position="388"/>
    </location>
</feature>
<evidence type="ECO:0000256" key="5">
    <source>
        <dbReference type="ARBA" id="ARBA00022475"/>
    </source>
</evidence>
<comment type="caution">
    <text evidence="11">The sequence shown here is derived from an EMBL/GenBank/DDBJ whole genome shotgun (WGS) entry which is preliminary data.</text>
</comment>
<feature type="transmembrane region" description="Helical" evidence="10">
    <location>
        <begin position="53"/>
        <end position="77"/>
    </location>
</feature>
<feature type="transmembrane region" description="Helical" evidence="10">
    <location>
        <begin position="423"/>
        <end position="445"/>
    </location>
</feature>
<evidence type="ECO:0000256" key="10">
    <source>
        <dbReference type="SAM" id="Phobius"/>
    </source>
</evidence>
<feature type="transmembrane region" description="Helical" evidence="10">
    <location>
        <begin position="395"/>
        <end position="417"/>
    </location>
</feature>
<dbReference type="CDD" id="cd13143">
    <property type="entry name" value="MATE_MepA_like"/>
    <property type="match status" value="1"/>
</dbReference>
<keyword evidence="7 10" id="KW-1133">Transmembrane helix</keyword>
<accession>A0A9D3AE61</accession>
<comment type="subcellular location">
    <subcellularLocation>
        <location evidence="1">Cell membrane</location>
        <topology evidence="1">Multi-pass membrane protein</topology>
    </subcellularLocation>
</comment>
<keyword evidence="9" id="KW-0046">Antibiotic resistance</keyword>
<dbReference type="Pfam" id="PF01554">
    <property type="entry name" value="MatE"/>
    <property type="match status" value="2"/>
</dbReference>
<reference evidence="11" key="1">
    <citation type="journal article" date="2021" name="PeerJ">
        <title>Extensive microbial diversity within the chicken gut microbiome revealed by metagenomics and culture.</title>
        <authorList>
            <person name="Gilroy R."/>
            <person name="Ravi A."/>
            <person name="Getino M."/>
            <person name="Pursley I."/>
            <person name="Horton D.L."/>
            <person name="Alikhan N.F."/>
            <person name="Baker D."/>
            <person name="Gharbi K."/>
            <person name="Hall N."/>
            <person name="Watson M."/>
            <person name="Adriaenssens E.M."/>
            <person name="Foster-Nyarko E."/>
            <person name="Jarju S."/>
            <person name="Secka A."/>
            <person name="Antonio M."/>
            <person name="Oren A."/>
            <person name="Chaudhuri R.R."/>
            <person name="La Ragione R."/>
            <person name="Hildebrand F."/>
            <person name="Pallen M.J."/>
        </authorList>
    </citation>
    <scope>NUCLEOTIDE SEQUENCE</scope>
    <source>
        <strain evidence="11">USAMLcec12-2067</strain>
    </source>
</reference>
<dbReference type="PIRSF" id="PIRSF006603">
    <property type="entry name" value="DinF"/>
    <property type="match status" value="1"/>
</dbReference>
<evidence type="ECO:0000256" key="9">
    <source>
        <dbReference type="ARBA" id="ARBA00023251"/>
    </source>
</evidence>
<reference evidence="11" key="2">
    <citation type="submission" date="2021-09" db="EMBL/GenBank/DDBJ databases">
        <authorList>
            <person name="Gilroy R."/>
        </authorList>
    </citation>
    <scope>NUCLEOTIDE SEQUENCE</scope>
    <source>
        <strain evidence="11">USAMLcec12-2067</strain>
    </source>
</reference>
<dbReference type="PANTHER" id="PTHR43823">
    <property type="entry name" value="SPORULATION PROTEIN YKVU"/>
    <property type="match status" value="1"/>
</dbReference>
<feature type="transmembrane region" description="Helical" evidence="10">
    <location>
        <begin position="20"/>
        <end position="41"/>
    </location>
</feature>
<dbReference type="AlphaFoldDB" id="A0A9D3AE61"/>
<dbReference type="InterPro" id="IPR051327">
    <property type="entry name" value="MATE_MepA_subfamily"/>
</dbReference>
<feature type="transmembrane region" description="Helical" evidence="10">
    <location>
        <begin position="98"/>
        <end position="121"/>
    </location>
</feature>
<gene>
    <name evidence="11" type="ORF">K8V16_09735</name>
</gene>
<dbReference type="GO" id="GO:0042910">
    <property type="term" value="F:xenobiotic transmembrane transporter activity"/>
    <property type="evidence" value="ECO:0007669"/>
    <property type="project" value="InterPro"/>
</dbReference>
<dbReference type="EMBL" id="DYZL01000199">
    <property type="protein sequence ID" value="HJH44056.1"/>
    <property type="molecule type" value="Genomic_DNA"/>
</dbReference>
<dbReference type="GO" id="GO:0015297">
    <property type="term" value="F:antiporter activity"/>
    <property type="evidence" value="ECO:0007669"/>
    <property type="project" value="InterPro"/>
</dbReference>
<dbReference type="PANTHER" id="PTHR43823:SF3">
    <property type="entry name" value="MULTIDRUG EXPORT PROTEIN MEPA"/>
    <property type="match status" value="1"/>
</dbReference>
<keyword evidence="8 10" id="KW-0472">Membrane</keyword>
<keyword evidence="4" id="KW-0813">Transport</keyword>
<feature type="transmembrane region" description="Helical" evidence="10">
    <location>
        <begin position="173"/>
        <end position="193"/>
    </location>
</feature>
<name>A0A9D3AE61_9ACTN</name>
<feature type="transmembrane region" description="Helical" evidence="10">
    <location>
        <begin position="141"/>
        <end position="161"/>
    </location>
</feature>
<evidence type="ECO:0000256" key="7">
    <source>
        <dbReference type="ARBA" id="ARBA00022989"/>
    </source>
</evidence>